<evidence type="ECO:0000256" key="3">
    <source>
        <dbReference type="HAMAP-Rule" id="MF_00197"/>
    </source>
</evidence>
<comment type="catalytic activity">
    <reaction evidence="3">
        <text>(2S,6S)-2,6-diaminopimelate = meso-2,6-diaminopimelate</text>
        <dbReference type="Rhea" id="RHEA:15393"/>
        <dbReference type="ChEBI" id="CHEBI:57609"/>
        <dbReference type="ChEBI" id="CHEBI:57791"/>
        <dbReference type="EC" id="5.1.1.7"/>
    </reaction>
</comment>
<feature type="binding site" evidence="3">
    <location>
        <position position="13"/>
    </location>
    <ligand>
        <name>substrate</name>
    </ligand>
</feature>
<keyword evidence="3" id="KW-0028">Amino-acid biosynthesis</keyword>
<feature type="binding site" evidence="3">
    <location>
        <position position="172"/>
    </location>
    <ligand>
        <name>substrate</name>
    </ligand>
</feature>
<feature type="binding site" evidence="3">
    <location>
        <begin position="75"/>
        <end position="76"/>
    </location>
    <ligand>
        <name>substrate</name>
    </ligand>
</feature>
<dbReference type="HAMAP" id="MF_00197">
    <property type="entry name" value="DAP_epimerase"/>
    <property type="match status" value="1"/>
</dbReference>
<evidence type="ECO:0000256" key="4">
    <source>
        <dbReference type="NCBIfam" id="TIGR00652"/>
    </source>
</evidence>
<comment type="function">
    <text evidence="3">Catalyzes the stereoinversion of LL-2,6-diaminopimelate (L,L-DAP) to meso-diaminopimelate (meso-DAP), a precursor of L-lysine and an essential component of the bacterial peptidoglycan.</text>
</comment>
<comment type="subunit">
    <text evidence="3">Homodimer.</text>
</comment>
<dbReference type="InterPro" id="IPR001653">
    <property type="entry name" value="DAP_epimerase_DapF"/>
</dbReference>
<dbReference type="NCBIfam" id="TIGR00652">
    <property type="entry name" value="DapF"/>
    <property type="match status" value="1"/>
</dbReference>
<dbReference type="Proteomes" id="UP001144347">
    <property type="component" value="Unassembled WGS sequence"/>
</dbReference>
<evidence type="ECO:0000256" key="2">
    <source>
        <dbReference type="ARBA" id="ARBA00023235"/>
    </source>
</evidence>
<comment type="caution">
    <text evidence="5">The sequence shown here is derived from an EMBL/GenBank/DDBJ whole genome shotgun (WGS) entry which is preliminary data.</text>
</comment>
<dbReference type="EMBL" id="JAPWGM010000008">
    <property type="protein sequence ID" value="MCZ4245898.1"/>
    <property type="molecule type" value="Genomic_DNA"/>
</dbReference>
<evidence type="ECO:0000313" key="6">
    <source>
        <dbReference type="Proteomes" id="UP001144347"/>
    </source>
</evidence>
<dbReference type="Gene3D" id="3.10.310.10">
    <property type="entry name" value="Diaminopimelate Epimerase, Chain A, domain 1"/>
    <property type="match status" value="2"/>
</dbReference>
<comment type="pathway">
    <text evidence="3">Amino-acid biosynthesis; L-lysine biosynthesis via DAP pathway; DL-2,6-diaminopimelate from LL-2,6-diaminopimelate: step 1/1.</text>
</comment>
<dbReference type="SUPFAM" id="SSF54506">
    <property type="entry name" value="Diaminopimelate epimerase-like"/>
    <property type="match status" value="2"/>
</dbReference>
<dbReference type="EC" id="5.1.1.7" evidence="3 4"/>
<gene>
    <name evidence="3 5" type="primary">dapF</name>
    <name evidence="5" type="ORF">O0955_17940</name>
</gene>
<feature type="binding site" evidence="3">
    <location>
        <position position="65"/>
    </location>
    <ligand>
        <name>substrate</name>
    </ligand>
</feature>
<dbReference type="PANTHER" id="PTHR31689">
    <property type="entry name" value="DIAMINOPIMELATE EPIMERASE, CHLOROPLASTIC"/>
    <property type="match status" value="1"/>
</dbReference>
<feature type="active site" description="Proton acceptor" evidence="3">
    <location>
        <position position="199"/>
    </location>
</feature>
<comment type="caution">
    <text evidence="3">Lacks conserved residue(s) required for the propagation of feature annotation.</text>
</comment>
<protein>
    <recommendedName>
        <fullName evidence="3 4">Diaminopimelate epimerase</fullName>
        <shortName evidence="3">DAP epimerase</shortName>
        <ecNumber evidence="3 4">5.1.1.7</ecNumber>
    </recommendedName>
    <alternativeName>
        <fullName evidence="3">PLP-independent amino acid racemase</fullName>
    </alternativeName>
</protein>
<keyword evidence="2 3" id="KW-0413">Isomerase</keyword>
<feature type="binding site" evidence="3">
    <location>
        <begin position="189"/>
        <end position="190"/>
    </location>
    <ligand>
        <name>substrate</name>
    </ligand>
</feature>
<organism evidence="5 6">
    <name type="scientific">Pedobacter punctiformis</name>
    <dbReference type="NCBI Taxonomy" id="3004097"/>
    <lineage>
        <taxon>Bacteria</taxon>
        <taxon>Pseudomonadati</taxon>
        <taxon>Bacteroidota</taxon>
        <taxon>Sphingobacteriia</taxon>
        <taxon>Sphingobacteriales</taxon>
        <taxon>Sphingobacteriaceae</taxon>
        <taxon>Pedobacter</taxon>
    </lineage>
</organism>
<feature type="active site" description="Proton donor" evidence="3">
    <location>
        <position position="74"/>
    </location>
</feature>
<name>A0ABT4LFH4_9SPHI</name>
<keyword evidence="6" id="KW-1185">Reference proteome</keyword>
<proteinExistence type="inferred from homology"/>
<dbReference type="GO" id="GO:0008837">
    <property type="term" value="F:diaminopimelate epimerase activity"/>
    <property type="evidence" value="ECO:0007669"/>
    <property type="project" value="UniProtKB-EC"/>
</dbReference>
<evidence type="ECO:0000313" key="5">
    <source>
        <dbReference type="EMBL" id="MCZ4245898.1"/>
    </source>
</evidence>
<dbReference type="Pfam" id="PF01678">
    <property type="entry name" value="DAP_epimerase"/>
    <property type="match status" value="2"/>
</dbReference>
<evidence type="ECO:0000256" key="1">
    <source>
        <dbReference type="ARBA" id="ARBA00010219"/>
    </source>
</evidence>
<comment type="similarity">
    <text evidence="1 3">Belongs to the diaminopimelate epimerase family.</text>
</comment>
<feature type="binding site" evidence="3">
    <location>
        <begin position="200"/>
        <end position="201"/>
    </location>
    <ligand>
        <name>substrate</name>
    </ligand>
</feature>
<keyword evidence="3" id="KW-0457">Lysine biosynthesis</keyword>
<feature type="site" description="Could be important to modulate the pK values of the two catalytic cysteine residues" evidence="3">
    <location>
        <position position="140"/>
    </location>
</feature>
<feature type="site" description="Could be important to modulate the pK values of the two catalytic cysteine residues" evidence="3">
    <location>
        <position position="189"/>
    </location>
</feature>
<reference evidence="5" key="1">
    <citation type="submission" date="2022-12" db="EMBL/GenBank/DDBJ databases">
        <title>Genome sequence of HCMS5-2.</title>
        <authorList>
            <person name="Woo H."/>
        </authorList>
    </citation>
    <scope>NUCLEOTIDE SEQUENCE</scope>
    <source>
        <strain evidence="5">HCMS5-2</strain>
    </source>
</reference>
<comment type="subcellular location">
    <subcellularLocation>
        <location evidence="3">Cytoplasm</location>
    </subcellularLocation>
</comment>
<keyword evidence="3" id="KW-0963">Cytoplasm</keyword>
<dbReference type="PANTHER" id="PTHR31689:SF0">
    <property type="entry name" value="DIAMINOPIMELATE EPIMERASE"/>
    <property type="match status" value="1"/>
</dbReference>
<sequence>MKINFYKYQGAGNDFILIDHRVSPVKNIDYELVAQLCHRRFGIGADGLMFLQSHKDYDFEMLYFNADGKPGTMCGNGGRCIVAFAKHLGIIDKETDFLAVDGPHHARISESGEWIDLQMIDVNTINTDGNAFVLNTGSPHYVALKEDLQNLDVFNEGKSIRYNETYKTEGINVNFVEDKGDHLFVRTYERGVEDETYACGTGVTAVAMAIANYKNQTGHIKTDIKVLGGDIKIEFDYDGKSFTNVFLCGPAKLVFEGDVSNVPL</sequence>
<accession>A0ABT4LFH4</accession>
<dbReference type="RefSeq" id="WP_269428939.1">
    <property type="nucleotide sequence ID" value="NZ_JAPWGM010000008.1"/>
</dbReference>